<feature type="signal peptide" evidence="2">
    <location>
        <begin position="1"/>
        <end position="17"/>
    </location>
</feature>
<evidence type="ECO:0000256" key="2">
    <source>
        <dbReference type="SAM" id="SignalP"/>
    </source>
</evidence>
<organism evidence="6 7">
    <name type="scientific">candidate division WOR-3 bacterium JGI_Cruoil_03_51_56</name>
    <dbReference type="NCBI Taxonomy" id="1973747"/>
    <lineage>
        <taxon>Bacteria</taxon>
        <taxon>Bacteria division WOR-3</taxon>
    </lineage>
</organism>
<dbReference type="SUPFAM" id="SSF52129">
    <property type="entry name" value="Caspase-like"/>
    <property type="match status" value="1"/>
</dbReference>
<dbReference type="Pfam" id="PF01364">
    <property type="entry name" value="Peptidase_C25"/>
    <property type="match status" value="1"/>
</dbReference>
<evidence type="ECO:0000259" key="5">
    <source>
        <dbReference type="Pfam" id="PF13860"/>
    </source>
</evidence>
<dbReference type="Gene3D" id="2.60.40.10">
    <property type="entry name" value="Immunoglobulins"/>
    <property type="match status" value="1"/>
</dbReference>
<keyword evidence="1 2" id="KW-0732">Signal</keyword>
<evidence type="ECO:0000256" key="1">
    <source>
        <dbReference type="ARBA" id="ARBA00022729"/>
    </source>
</evidence>
<dbReference type="GO" id="GO:0004197">
    <property type="term" value="F:cysteine-type endopeptidase activity"/>
    <property type="evidence" value="ECO:0007669"/>
    <property type="project" value="InterPro"/>
</dbReference>
<dbReference type="InterPro" id="IPR029031">
    <property type="entry name" value="Gingipain_N_sf"/>
</dbReference>
<dbReference type="InterPro" id="IPR001769">
    <property type="entry name" value="Gingipain"/>
</dbReference>
<gene>
    <name evidence="6" type="ORF">CH330_06755</name>
</gene>
<dbReference type="Gene3D" id="3.40.50.10390">
    <property type="entry name" value="Gingipain r, domain 1"/>
    <property type="match status" value="1"/>
</dbReference>
<sequence length="1264" mass="137303">MKRLLVLLVTMSLTLMAGTITRTAEFEREGLVFSSDHGYDIINLKGCPAVGHPGEPLLPEVIQSLVIPAGAVVTGVELLAEEWVELPGTYKVGPAQPDVILPRPGVDYTPTPVAPDPEVYGSTASYPDATLQLLTSGTMCGYRLANVRLNPVRYTPSTGRLQLATRLEYRLTYVVRDQAWVATRKQQEAFGTVVQALVVNPQDVSRFAPRVRRNTVSALPPGNYEYVAITRTPLDTVFQRLADWKTLKGTPGTVVLIPWIESNYPGYDTQEKIRNFIIDAHQTWGTMYVLLGGQGDYSNSGQNIFPTRMGNCGSGGDEPCDLYYAGLDGNWDANGNHVYGQLDDSTDMYSDVYVGRAPVYTVTMAQNFVHKVIIYEQNPPVGFIKKMLLPTGILWSSYEERAMVESIARQTPAGWSDGKLYERAGALSEQAVMDSLNAGSGMSHWDGHGNPSGIYMNGGSTPFFRSSNADALVNGDRTGIAVSISCDCAAWDHVSGGDCLAEHMVNRVGGGFIASIMNTRHGYGAIGPGGNYVPGPSERLDTTFYAGVLLYNMPHTGQALGYSKACWAPYADSLYQYRMQRYCIYDLNLLGDPETSLWTEEPESLNVAHAGVVTIGNNVPYPVTVTTPSTAPVESALVVLRKPNEVDVRGRTNSSGQVTLLVSALTPGPMAMAVNAHDHYVFIDTVQVIASERYVSYLRSSIYDPGPGGNGDSILNPGETVKIPTWVKNWGQQTAYSVTATLRTHDANAQVTDSVKTFGTIAAGDSAYTGLTGFGLHVNSGLTNGYAVACSLICRDANDSVWVSNIQFLVGTAVLEERTVTVIDTAHGGNGNGRLDPDETADLAINIRNTGMGHGYNCRGVFRSADARLQVVDSAASYGLVRKGDSASSGTDFFTVHADAGIPPETPISCTLHLYADGGYSVLRPLTVVVGEFRTIDPIPDGPRLPALYYAYDDVDTGYAQHPEFEWVEIHSQGTRLNYSQNDDVLVVNLPTGFGPLKYYGQRYTQVSVSADGWIAAGSCTTSNYSNTSLPSASAPPAVVALNWDDLYPGYSSRGYVYYYHDAANHQFVIEFDSVCYYANRSLKDKYELVIYDTTMAAPDGHNELLCQYLTANGYSSSTFGIQDPTRTIGIQCLYNGDYHRGCATIEPGRAIKYSTREPVTGVTGKTVGPAGVGRARFAVWPNPVHGLAQVRFSLARPADVRLAVFDRTGRKVRSLLNARMKLGDYCVTWDGRDEVGRKLSQGVYFVQLAVAGDTYRQKLVVTK</sequence>
<dbReference type="AlphaFoldDB" id="A0A235BSA3"/>
<evidence type="ECO:0000313" key="7">
    <source>
        <dbReference type="Proteomes" id="UP000215559"/>
    </source>
</evidence>
<dbReference type="InterPro" id="IPR025965">
    <property type="entry name" value="FlgD/Vpr_Ig-like"/>
</dbReference>
<dbReference type="Pfam" id="PF08126">
    <property type="entry name" value="Propeptide_C25"/>
    <property type="match status" value="1"/>
</dbReference>
<dbReference type="InterPro" id="IPR038490">
    <property type="entry name" value="Gingipain_propep_sf"/>
</dbReference>
<dbReference type="Gene3D" id="3.40.50.1460">
    <property type="match status" value="1"/>
</dbReference>
<reference evidence="6 7" key="1">
    <citation type="submission" date="2017-07" db="EMBL/GenBank/DDBJ databases">
        <title>Recovery of genomes from metagenomes via a dereplication, aggregation, and scoring strategy.</title>
        <authorList>
            <person name="Sieber C.M."/>
            <person name="Probst A.J."/>
            <person name="Sharrar A."/>
            <person name="Thomas B.C."/>
            <person name="Hess M."/>
            <person name="Tringe S.G."/>
            <person name="Banfield J.F."/>
        </authorList>
    </citation>
    <scope>NUCLEOTIDE SEQUENCE [LARGE SCALE GENOMIC DNA]</scope>
    <source>
        <strain evidence="6">JGI_Cruoil_03_51_56</strain>
    </source>
</reference>
<dbReference type="InterPro" id="IPR029030">
    <property type="entry name" value="Caspase-like_dom_sf"/>
</dbReference>
<dbReference type="Gene3D" id="2.60.40.4070">
    <property type="match status" value="1"/>
</dbReference>
<protein>
    <recommendedName>
        <fullName evidence="8">Gingipain domain-containing protein</fullName>
    </recommendedName>
</protein>
<dbReference type="EMBL" id="NOZP01000126">
    <property type="protein sequence ID" value="OYD15062.1"/>
    <property type="molecule type" value="Genomic_DNA"/>
</dbReference>
<evidence type="ECO:0008006" key="8">
    <source>
        <dbReference type="Google" id="ProtNLM"/>
    </source>
</evidence>
<dbReference type="Proteomes" id="UP000215559">
    <property type="component" value="Unassembled WGS sequence"/>
</dbReference>
<accession>A0A235BSA3</accession>
<dbReference type="GO" id="GO:0006508">
    <property type="term" value="P:proteolysis"/>
    <property type="evidence" value="ECO:0007669"/>
    <property type="project" value="InterPro"/>
</dbReference>
<dbReference type="InterPro" id="IPR013783">
    <property type="entry name" value="Ig-like_fold"/>
</dbReference>
<evidence type="ECO:0000259" key="4">
    <source>
        <dbReference type="Pfam" id="PF08126"/>
    </source>
</evidence>
<evidence type="ECO:0000313" key="6">
    <source>
        <dbReference type="EMBL" id="OYD15062.1"/>
    </source>
</evidence>
<name>A0A235BSA3_UNCW3</name>
<feature type="domain" description="Gingipain propeptide" evidence="4">
    <location>
        <begin position="41"/>
        <end position="200"/>
    </location>
</feature>
<dbReference type="InterPro" id="IPR012600">
    <property type="entry name" value="Propeptide_C25"/>
</dbReference>
<feature type="chain" id="PRO_5012737310" description="Gingipain domain-containing protein" evidence="2">
    <location>
        <begin position="18"/>
        <end position="1264"/>
    </location>
</feature>
<dbReference type="Pfam" id="PF13860">
    <property type="entry name" value="FlgD_ig"/>
    <property type="match status" value="1"/>
</dbReference>
<proteinExistence type="predicted"/>
<comment type="caution">
    <text evidence="6">The sequence shown here is derived from an EMBL/GenBank/DDBJ whole genome shotgun (WGS) entry which is preliminary data.</text>
</comment>
<evidence type="ECO:0000259" key="3">
    <source>
        <dbReference type="Pfam" id="PF01364"/>
    </source>
</evidence>
<feature type="domain" description="Gingipain" evidence="3">
    <location>
        <begin position="226"/>
        <end position="597"/>
    </location>
</feature>
<feature type="domain" description="FlgD/Vpr Ig-like" evidence="5">
    <location>
        <begin position="1189"/>
        <end position="1251"/>
    </location>
</feature>
<dbReference type="Gene3D" id="2.60.40.3800">
    <property type="match status" value="1"/>
</dbReference>